<protein>
    <submittedName>
        <fullName evidence="1">DUF5793 family protein</fullName>
    </submittedName>
</protein>
<proteinExistence type="predicted"/>
<organism evidence="1 2">
    <name type="scientific">Halorubrum pallidum</name>
    <dbReference type="NCBI Taxonomy" id="1526114"/>
    <lineage>
        <taxon>Archaea</taxon>
        <taxon>Methanobacteriati</taxon>
        <taxon>Methanobacteriota</taxon>
        <taxon>Stenosarchaea group</taxon>
        <taxon>Halobacteria</taxon>
        <taxon>Halobacteriales</taxon>
        <taxon>Haloferacaceae</taxon>
        <taxon>Halorubrum</taxon>
    </lineage>
</organism>
<sequence>MRRDYFELTVEGVDDARATPLVRIDFRGPDGLLRDRLSDSDGDLL</sequence>
<dbReference type="Pfam" id="PF19106">
    <property type="entry name" value="DUF5793"/>
    <property type="match status" value="1"/>
</dbReference>
<dbReference type="Proteomes" id="UP001596274">
    <property type="component" value="Unassembled WGS sequence"/>
</dbReference>
<evidence type="ECO:0000313" key="1">
    <source>
        <dbReference type="EMBL" id="MFC6771847.1"/>
    </source>
</evidence>
<comment type="caution">
    <text evidence="1">The sequence shown here is derived from an EMBL/GenBank/DDBJ whole genome shotgun (WGS) entry which is preliminary data.</text>
</comment>
<name>A0ABD5T418_9EURY</name>
<keyword evidence="2" id="KW-1185">Reference proteome</keyword>
<dbReference type="InterPro" id="IPR043811">
    <property type="entry name" value="DUF5793"/>
</dbReference>
<accession>A0ABD5T418</accession>
<dbReference type="EMBL" id="JBHSWT010000532">
    <property type="protein sequence ID" value="MFC6771847.1"/>
    <property type="molecule type" value="Genomic_DNA"/>
</dbReference>
<evidence type="ECO:0000313" key="2">
    <source>
        <dbReference type="Proteomes" id="UP001596274"/>
    </source>
</evidence>
<feature type="non-terminal residue" evidence="1">
    <location>
        <position position="45"/>
    </location>
</feature>
<gene>
    <name evidence="1" type="ORF">ACFQDD_10020</name>
</gene>
<reference evidence="1 2" key="1">
    <citation type="journal article" date="2019" name="Int. J. Syst. Evol. Microbiol.">
        <title>The Global Catalogue of Microorganisms (GCM) 10K type strain sequencing project: providing services to taxonomists for standard genome sequencing and annotation.</title>
        <authorList>
            <consortium name="The Broad Institute Genomics Platform"/>
            <consortium name="The Broad Institute Genome Sequencing Center for Infectious Disease"/>
            <person name="Wu L."/>
            <person name="Ma J."/>
        </authorList>
    </citation>
    <scope>NUCLEOTIDE SEQUENCE [LARGE SCALE GENOMIC DNA]</scope>
    <source>
        <strain evidence="1 2">PJ61</strain>
    </source>
</reference>
<dbReference type="AlphaFoldDB" id="A0ABD5T418"/>